<dbReference type="Proteomes" id="UP001150062">
    <property type="component" value="Unassembled WGS sequence"/>
</dbReference>
<protein>
    <submittedName>
        <fullName evidence="11">Import receptor subunit tom40</fullName>
    </submittedName>
</protein>
<evidence type="ECO:0000256" key="7">
    <source>
        <dbReference type="ARBA" id="ARBA00022927"/>
    </source>
</evidence>
<dbReference type="Gene3D" id="2.40.160.10">
    <property type="entry name" value="Porin"/>
    <property type="match status" value="1"/>
</dbReference>
<comment type="subcellular location">
    <subcellularLocation>
        <location evidence="1">Mitochondrion outer membrane</location>
        <topology evidence="1">Multi-pass membrane protein</topology>
    </subcellularLocation>
</comment>
<accession>A0ABQ8Y642</accession>
<dbReference type="Pfam" id="PF01459">
    <property type="entry name" value="Porin_3"/>
    <property type="match status" value="1"/>
</dbReference>
<evidence type="ECO:0000313" key="11">
    <source>
        <dbReference type="EMBL" id="KAJ6240080.1"/>
    </source>
</evidence>
<keyword evidence="4" id="KW-1134">Transmembrane beta strand</keyword>
<evidence type="ECO:0000256" key="4">
    <source>
        <dbReference type="ARBA" id="ARBA00022452"/>
    </source>
</evidence>
<name>A0ABQ8Y642_9EUKA</name>
<evidence type="ECO:0000256" key="9">
    <source>
        <dbReference type="ARBA" id="ARBA00023136"/>
    </source>
</evidence>
<evidence type="ECO:0000256" key="3">
    <source>
        <dbReference type="ARBA" id="ARBA00022448"/>
    </source>
</evidence>
<evidence type="ECO:0000256" key="2">
    <source>
        <dbReference type="ARBA" id="ARBA00010510"/>
    </source>
</evidence>
<reference evidence="11" key="1">
    <citation type="submission" date="2022-08" db="EMBL/GenBank/DDBJ databases">
        <title>Novel sulfate-reducing endosymbionts in the free-living metamonad Anaeramoeba.</title>
        <authorList>
            <person name="Jerlstrom-Hultqvist J."/>
            <person name="Cepicka I."/>
            <person name="Gallot-Lavallee L."/>
            <person name="Salas-Leiva D."/>
            <person name="Curtis B.A."/>
            <person name="Zahonova K."/>
            <person name="Pipaliya S."/>
            <person name="Dacks J."/>
            <person name="Roger A.J."/>
        </authorList>
    </citation>
    <scope>NUCLEOTIDE SEQUENCE</scope>
    <source>
        <strain evidence="11">Schooner1</strain>
    </source>
</reference>
<proteinExistence type="inferred from homology"/>
<evidence type="ECO:0000313" key="12">
    <source>
        <dbReference type="Proteomes" id="UP001150062"/>
    </source>
</evidence>
<evidence type="ECO:0000256" key="6">
    <source>
        <dbReference type="ARBA" id="ARBA00022787"/>
    </source>
</evidence>
<dbReference type="InterPro" id="IPR023614">
    <property type="entry name" value="Porin_dom_sf"/>
</dbReference>
<dbReference type="InterPro" id="IPR037930">
    <property type="entry name" value="Tom40"/>
</dbReference>
<sequence>MGAALSNQQMNEKPNKKIDELQNNEKKQEEEDSIPETNPGRFDNISRESTSILSTETMDGLEVKVNQQLNPFFSMVHTVRFGSVLKPPNYVLSSRFIRKQFALLGDIDQKGYLSARYFQQTTPKLLTTLYAELSPEPKSAAGMDLEYYGKDYTTRLRLLSNKLISLSYLQTLHHPNLYSGFEFTYAGLEKKTYLRSSTKYYKNNDILSLEITNQPYKHFGLYYTKKITNRIGIATDFIYNIDKGISHSSSGIRYDLRKSRFSTIVHSSGSISSSYEELYHPLASLKVSGEVNYQTSNYFFGLKLRFGPDI</sequence>
<feature type="compositionally biased region" description="Polar residues" evidence="10">
    <location>
        <begin position="1"/>
        <end position="12"/>
    </location>
</feature>
<feature type="region of interest" description="Disordered" evidence="10">
    <location>
        <begin position="1"/>
        <end position="46"/>
    </location>
</feature>
<keyword evidence="3" id="KW-0813">Transport</keyword>
<keyword evidence="12" id="KW-1185">Reference proteome</keyword>
<feature type="compositionally biased region" description="Basic and acidic residues" evidence="10">
    <location>
        <begin position="13"/>
        <end position="29"/>
    </location>
</feature>
<dbReference type="PANTHER" id="PTHR10802">
    <property type="entry name" value="MITOCHONDRIAL IMPORT RECEPTOR SUBUNIT TOM40"/>
    <property type="match status" value="1"/>
</dbReference>
<keyword evidence="11" id="KW-0675">Receptor</keyword>
<keyword evidence="7" id="KW-0653">Protein transport</keyword>
<comment type="similarity">
    <text evidence="2">Belongs to the Tom40 family.</text>
</comment>
<keyword evidence="9" id="KW-0472">Membrane</keyword>
<keyword evidence="8" id="KW-0496">Mitochondrion</keyword>
<gene>
    <name evidence="11" type="ORF">M0813_24420</name>
</gene>
<dbReference type="InterPro" id="IPR027246">
    <property type="entry name" value="Porin_Euk/Tom40"/>
</dbReference>
<evidence type="ECO:0000256" key="8">
    <source>
        <dbReference type="ARBA" id="ARBA00023128"/>
    </source>
</evidence>
<organism evidence="11 12">
    <name type="scientific">Anaeramoeba flamelloides</name>
    <dbReference type="NCBI Taxonomy" id="1746091"/>
    <lineage>
        <taxon>Eukaryota</taxon>
        <taxon>Metamonada</taxon>
        <taxon>Anaeramoebidae</taxon>
        <taxon>Anaeramoeba</taxon>
    </lineage>
</organism>
<evidence type="ECO:0000256" key="5">
    <source>
        <dbReference type="ARBA" id="ARBA00022692"/>
    </source>
</evidence>
<comment type="caution">
    <text evidence="11">The sequence shown here is derived from an EMBL/GenBank/DDBJ whole genome shotgun (WGS) entry which is preliminary data.</text>
</comment>
<dbReference type="EMBL" id="JAOAOG010000213">
    <property type="protein sequence ID" value="KAJ6240080.1"/>
    <property type="molecule type" value="Genomic_DNA"/>
</dbReference>
<evidence type="ECO:0000256" key="10">
    <source>
        <dbReference type="SAM" id="MobiDB-lite"/>
    </source>
</evidence>
<evidence type="ECO:0000256" key="1">
    <source>
        <dbReference type="ARBA" id="ARBA00004374"/>
    </source>
</evidence>
<keyword evidence="6" id="KW-1000">Mitochondrion outer membrane</keyword>
<keyword evidence="5" id="KW-0812">Transmembrane</keyword>